<protein>
    <submittedName>
        <fullName evidence="5">Helix-turn-helix transcriptional regulator</fullName>
    </submittedName>
</protein>
<evidence type="ECO:0000256" key="3">
    <source>
        <dbReference type="ARBA" id="ARBA00023163"/>
    </source>
</evidence>
<accession>A0A4U1BPI9</accession>
<dbReference type="Gene3D" id="1.10.10.60">
    <property type="entry name" value="Homeodomain-like"/>
    <property type="match status" value="2"/>
</dbReference>
<dbReference type="OrthoDB" id="6670788at2"/>
<evidence type="ECO:0000313" key="5">
    <source>
        <dbReference type="EMBL" id="TKB55462.1"/>
    </source>
</evidence>
<reference evidence="5 6" key="1">
    <citation type="submission" date="2019-04" db="EMBL/GenBank/DDBJ databases">
        <authorList>
            <person name="Hwang J.C."/>
        </authorList>
    </citation>
    <scope>NUCLEOTIDE SEQUENCE [LARGE SCALE GENOMIC DNA]</scope>
    <source>
        <strain evidence="5 6">IMCC35002</strain>
    </source>
</reference>
<dbReference type="InterPro" id="IPR053142">
    <property type="entry name" value="PchR_regulatory_protein"/>
</dbReference>
<dbReference type="PROSITE" id="PS01124">
    <property type="entry name" value="HTH_ARAC_FAMILY_2"/>
    <property type="match status" value="1"/>
</dbReference>
<dbReference type="RefSeq" id="WP_136863219.1">
    <property type="nucleotide sequence ID" value="NZ_SWCJ01000005.1"/>
</dbReference>
<evidence type="ECO:0000256" key="2">
    <source>
        <dbReference type="ARBA" id="ARBA00023125"/>
    </source>
</evidence>
<dbReference type="Proteomes" id="UP000305675">
    <property type="component" value="Unassembled WGS sequence"/>
</dbReference>
<keyword evidence="1" id="KW-0805">Transcription regulation</keyword>
<organism evidence="5 6">
    <name type="scientific">Ferrimonas aestuarii</name>
    <dbReference type="NCBI Taxonomy" id="2569539"/>
    <lineage>
        <taxon>Bacteria</taxon>
        <taxon>Pseudomonadati</taxon>
        <taxon>Pseudomonadota</taxon>
        <taxon>Gammaproteobacteria</taxon>
        <taxon>Alteromonadales</taxon>
        <taxon>Ferrimonadaceae</taxon>
        <taxon>Ferrimonas</taxon>
    </lineage>
</organism>
<evidence type="ECO:0000256" key="1">
    <source>
        <dbReference type="ARBA" id="ARBA00023015"/>
    </source>
</evidence>
<keyword evidence="3" id="KW-0804">Transcription</keyword>
<evidence type="ECO:0000259" key="4">
    <source>
        <dbReference type="PROSITE" id="PS01124"/>
    </source>
</evidence>
<dbReference type="GO" id="GO:0003700">
    <property type="term" value="F:DNA-binding transcription factor activity"/>
    <property type="evidence" value="ECO:0007669"/>
    <property type="project" value="InterPro"/>
</dbReference>
<evidence type="ECO:0000313" key="6">
    <source>
        <dbReference type="Proteomes" id="UP000305675"/>
    </source>
</evidence>
<dbReference type="PANTHER" id="PTHR47893">
    <property type="entry name" value="REGULATORY PROTEIN PCHR"/>
    <property type="match status" value="1"/>
</dbReference>
<dbReference type="PRINTS" id="PR00032">
    <property type="entry name" value="HTHARAC"/>
</dbReference>
<comment type="caution">
    <text evidence="5">The sequence shown here is derived from an EMBL/GenBank/DDBJ whole genome shotgun (WGS) entry which is preliminary data.</text>
</comment>
<proteinExistence type="predicted"/>
<dbReference type="InterPro" id="IPR020449">
    <property type="entry name" value="Tscrpt_reg_AraC-type_HTH"/>
</dbReference>
<dbReference type="SUPFAM" id="SSF46689">
    <property type="entry name" value="Homeodomain-like"/>
    <property type="match status" value="1"/>
</dbReference>
<dbReference type="InterPro" id="IPR009057">
    <property type="entry name" value="Homeodomain-like_sf"/>
</dbReference>
<sequence length="296" mass="32916">MAPVSSTQLMSNPVTFSEVMPNVASSFIDIGQGITASIYQGMGTNRVQAAMTNDSDLINFSCLLNGQVEFRSGRFCIKPSTGNSSISFLPHDRFDISASSQFRQVELMLPKEVLQELAGSDADWLLEDIAKGHFYRDCAPGQQGLNAAMTLFKRLSSRSSSPLMIKAAVYEFLAWQLDNPGICHQQHSVPLRERKQLMEARELLLQDLCCAPTIAELARETGLNQLKLKRGFKLLFGSSIYNLFLQERMNHAKQLLSKHNVGETAQMLGYSNASHFSKAFQKQYGVCPSEARKHAI</sequence>
<gene>
    <name evidence="5" type="ORF">FCL42_09755</name>
</gene>
<keyword evidence="2" id="KW-0238">DNA-binding</keyword>
<keyword evidence="6" id="KW-1185">Reference proteome</keyword>
<dbReference type="AlphaFoldDB" id="A0A4U1BPI9"/>
<feature type="domain" description="HTH araC/xylS-type" evidence="4">
    <location>
        <begin position="198"/>
        <end position="294"/>
    </location>
</feature>
<dbReference type="Pfam" id="PF12833">
    <property type="entry name" value="HTH_18"/>
    <property type="match status" value="1"/>
</dbReference>
<dbReference type="SMART" id="SM00342">
    <property type="entry name" value="HTH_ARAC"/>
    <property type="match status" value="1"/>
</dbReference>
<dbReference type="InterPro" id="IPR018060">
    <property type="entry name" value="HTH_AraC"/>
</dbReference>
<dbReference type="EMBL" id="SWCJ01000005">
    <property type="protein sequence ID" value="TKB55462.1"/>
    <property type="molecule type" value="Genomic_DNA"/>
</dbReference>
<dbReference type="GO" id="GO:0043565">
    <property type="term" value="F:sequence-specific DNA binding"/>
    <property type="evidence" value="ECO:0007669"/>
    <property type="project" value="InterPro"/>
</dbReference>
<name>A0A4U1BPI9_9GAMM</name>
<dbReference type="PANTHER" id="PTHR47893:SF1">
    <property type="entry name" value="REGULATORY PROTEIN PCHR"/>
    <property type="match status" value="1"/>
</dbReference>